<dbReference type="Pfam" id="PF00533">
    <property type="entry name" value="BRCT"/>
    <property type="match status" value="1"/>
</dbReference>
<dbReference type="CDD" id="cd17748">
    <property type="entry name" value="BRCT_DNA_ligase_like"/>
    <property type="match status" value="1"/>
</dbReference>
<dbReference type="SUPFAM" id="SSF52113">
    <property type="entry name" value="BRCT domain"/>
    <property type="match status" value="1"/>
</dbReference>
<protein>
    <submittedName>
        <fullName evidence="1">Uncharacterized protein</fullName>
    </submittedName>
</protein>
<dbReference type="InterPro" id="IPR036420">
    <property type="entry name" value="BRCT_dom_sf"/>
</dbReference>
<gene>
    <name evidence="1" type="ORF">Lp19_0530</name>
</gene>
<accession>A0A162F2S7</accession>
<organism evidence="1 2">
    <name type="scientific">Lactiplantibacillus plantarum</name>
    <name type="common">Lactobacillus plantarum</name>
    <dbReference type="NCBI Taxonomy" id="1590"/>
    <lineage>
        <taxon>Bacteria</taxon>
        <taxon>Bacillati</taxon>
        <taxon>Bacillota</taxon>
        <taxon>Bacilli</taxon>
        <taxon>Lactobacillales</taxon>
        <taxon>Lactobacillaceae</taxon>
        <taxon>Lactiplantibacillus</taxon>
    </lineage>
</organism>
<dbReference type="PROSITE" id="PS50172">
    <property type="entry name" value="BRCT"/>
    <property type="match status" value="1"/>
</dbReference>
<dbReference type="Gene3D" id="3.40.50.10190">
    <property type="entry name" value="BRCT domain"/>
    <property type="match status" value="1"/>
</dbReference>
<dbReference type="InterPro" id="IPR001357">
    <property type="entry name" value="BRCT_dom"/>
</dbReference>
<proteinExistence type="predicted"/>
<dbReference type="AlphaFoldDB" id="A0A162F2S7"/>
<name>A0A162F2S7_LACPN</name>
<reference evidence="1 2" key="1">
    <citation type="submission" date="2016-03" db="EMBL/GenBank/DDBJ databases">
        <title>Comparative genomics of 54 Lactobacillus plantarum strains reveals genomic uncoupling from niche constraints.</title>
        <authorList>
            <person name="Martino M.E."/>
        </authorList>
    </citation>
    <scope>NUCLEOTIDE SEQUENCE [LARGE SCALE GENOMIC DNA]</scope>
    <source>
        <strain evidence="1 2">19.1</strain>
    </source>
</reference>
<evidence type="ECO:0000313" key="2">
    <source>
        <dbReference type="Proteomes" id="UP000076882"/>
    </source>
</evidence>
<sequence>MKRTGLQLLAFSNEIVLFTGTLTGYTRSEAQQLVLTAGGRVLNYCSSAVTLLVVGVIDKGLFEPPTTHKLTWALTHEIKIIGEAEFKQLIQNSY</sequence>
<comment type="caution">
    <text evidence="1">The sequence shown here is derived from an EMBL/GenBank/DDBJ whole genome shotgun (WGS) entry which is preliminary data.</text>
</comment>
<dbReference type="PATRIC" id="fig|1590.201.peg.242"/>
<dbReference type="SMART" id="SM00292">
    <property type="entry name" value="BRCT"/>
    <property type="match status" value="1"/>
</dbReference>
<evidence type="ECO:0000313" key="1">
    <source>
        <dbReference type="EMBL" id="KZU97737.1"/>
    </source>
</evidence>
<dbReference type="EMBL" id="LUXM01000015">
    <property type="protein sequence ID" value="KZU97737.1"/>
    <property type="molecule type" value="Genomic_DNA"/>
</dbReference>
<dbReference type="Proteomes" id="UP000076882">
    <property type="component" value="Unassembled WGS sequence"/>
</dbReference>
<dbReference type="RefSeq" id="WP_056988660.1">
    <property type="nucleotide sequence ID" value="NZ_CP046263.1"/>
</dbReference>